<comment type="pathway">
    <text evidence="1">Aminoacyl-tRNA biosynthesis; selenocysteinyl-tRNA(Sec) biosynthesis; L-seryl-tRNA(Sec) from L-serine and tRNA(Sec): step 1/1.</text>
</comment>
<comment type="catalytic activity">
    <reaction evidence="6">
        <text>tRNA(Sec) + L-serine + ATP = L-seryl-tRNA(Sec) + AMP + diphosphate + H(+)</text>
        <dbReference type="Rhea" id="RHEA:42580"/>
        <dbReference type="Rhea" id="RHEA-COMP:9742"/>
        <dbReference type="Rhea" id="RHEA-COMP:10128"/>
        <dbReference type="ChEBI" id="CHEBI:15378"/>
        <dbReference type="ChEBI" id="CHEBI:30616"/>
        <dbReference type="ChEBI" id="CHEBI:33019"/>
        <dbReference type="ChEBI" id="CHEBI:33384"/>
        <dbReference type="ChEBI" id="CHEBI:78442"/>
        <dbReference type="ChEBI" id="CHEBI:78533"/>
        <dbReference type="ChEBI" id="CHEBI:456215"/>
        <dbReference type="EC" id="6.1.1.11"/>
    </reaction>
</comment>
<comment type="catalytic activity">
    <reaction evidence="7">
        <text>tRNA(Ser) + L-serine + ATP = L-seryl-tRNA(Ser) + AMP + diphosphate + H(+)</text>
        <dbReference type="Rhea" id="RHEA:12292"/>
        <dbReference type="Rhea" id="RHEA-COMP:9669"/>
        <dbReference type="Rhea" id="RHEA-COMP:9703"/>
        <dbReference type="ChEBI" id="CHEBI:15378"/>
        <dbReference type="ChEBI" id="CHEBI:30616"/>
        <dbReference type="ChEBI" id="CHEBI:33019"/>
        <dbReference type="ChEBI" id="CHEBI:33384"/>
        <dbReference type="ChEBI" id="CHEBI:78442"/>
        <dbReference type="ChEBI" id="CHEBI:78533"/>
        <dbReference type="ChEBI" id="CHEBI:456215"/>
        <dbReference type="EC" id="6.1.1.11"/>
    </reaction>
</comment>
<dbReference type="EMBL" id="LHYA01000003">
    <property type="protein sequence ID" value="KXB04171.1"/>
    <property type="molecule type" value="Genomic_DNA"/>
</dbReference>
<dbReference type="InterPro" id="IPR015866">
    <property type="entry name" value="Ser-tRNA-synth_1_N"/>
</dbReference>
<dbReference type="Gene3D" id="1.10.287.40">
    <property type="entry name" value="Serine-tRNA synthetase, tRNA binding domain"/>
    <property type="match status" value="1"/>
</dbReference>
<comment type="caution">
    <text evidence="11">The sequence shown here is derived from an EMBL/GenBank/DDBJ whole genome shotgun (WGS) entry which is preliminary data.</text>
</comment>
<dbReference type="GO" id="GO:0004828">
    <property type="term" value="F:serine-tRNA ligase activity"/>
    <property type="evidence" value="ECO:0007669"/>
    <property type="project" value="UniProtKB-EC"/>
</dbReference>
<evidence type="ECO:0000259" key="10">
    <source>
        <dbReference type="Pfam" id="PF02403"/>
    </source>
</evidence>
<evidence type="ECO:0000256" key="2">
    <source>
        <dbReference type="ARBA" id="ARBA00010728"/>
    </source>
</evidence>
<gene>
    <name evidence="11" type="ORF">AKJ47_00560</name>
</gene>
<organism evidence="11 12">
    <name type="scientific">candidate division MSBL1 archaeon SCGC-AAA261G05</name>
    <dbReference type="NCBI Taxonomy" id="1698276"/>
    <lineage>
        <taxon>Archaea</taxon>
        <taxon>Methanobacteriati</taxon>
        <taxon>Methanobacteriota</taxon>
        <taxon>candidate division MSBL1</taxon>
    </lineage>
</organism>
<dbReference type="GO" id="GO:0000166">
    <property type="term" value="F:nucleotide binding"/>
    <property type="evidence" value="ECO:0007669"/>
    <property type="project" value="InterPro"/>
</dbReference>
<name>A0A133VCL5_9EURY</name>
<evidence type="ECO:0000256" key="3">
    <source>
        <dbReference type="ARBA" id="ARBA00022490"/>
    </source>
</evidence>
<keyword evidence="8" id="KW-0175">Coiled coil</keyword>
<feature type="coiled-coil region" evidence="8">
    <location>
        <begin position="33"/>
        <end position="105"/>
    </location>
</feature>
<evidence type="ECO:0000313" key="12">
    <source>
        <dbReference type="Proteomes" id="UP000070405"/>
    </source>
</evidence>
<feature type="domain" description="Serine-tRNA synthetase type1 N-terminal" evidence="10">
    <location>
        <begin position="1"/>
        <end position="109"/>
    </location>
</feature>
<reference evidence="11 12" key="1">
    <citation type="journal article" date="2016" name="Sci. Rep.">
        <title>Metabolic traits of an uncultured archaeal lineage -MSBL1- from brine pools of the Red Sea.</title>
        <authorList>
            <person name="Mwirichia R."/>
            <person name="Alam I."/>
            <person name="Rashid M."/>
            <person name="Vinu M."/>
            <person name="Ba-Alawi W."/>
            <person name="Anthony Kamau A."/>
            <person name="Kamanda Ngugi D."/>
            <person name="Goker M."/>
            <person name="Klenk H.P."/>
            <person name="Bajic V."/>
            <person name="Stingl U."/>
        </authorList>
    </citation>
    <scope>NUCLEOTIDE SEQUENCE [LARGE SCALE GENOMIC DNA]</scope>
    <source>
        <strain evidence="11">SCGC-AAA261G05</strain>
    </source>
</reference>
<dbReference type="SUPFAM" id="SSF46589">
    <property type="entry name" value="tRNA-binding arm"/>
    <property type="match status" value="1"/>
</dbReference>
<dbReference type="PANTHER" id="PTHR43697">
    <property type="entry name" value="SERYL-TRNA SYNTHETASE"/>
    <property type="match status" value="1"/>
</dbReference>
<dbReference type="AlphaFoldDB" id="A0A133VCL5"/>
<dbReference type="GO" id="GO:0006412">
    <property type="term" value="P:translation"/>
    <property type="evidence" value="ECO:0007669"/>
    <property type="project" value="UniProtKB-KW"/>
</dbReference>
<comment type="similarity">
    <text evidence="2">Belongs to the class-II aminoacyl-tRNA synthetase family. Type-1 seryl-tRNA synthetase subfamily.</text>
</comment>
<dbReference type="PANTHER" id="PTHR43697:SF1">
    <property type="entry name" value="SERINE--TRNA LIGASE"/>
    <property type="match status" value="1"/>
</dbReference>
<keyword evidence="4" id="KW-0648">Protein biosynthesis</keyword>
<evidence type="ECO:0000256" key="9">
    <source>
        <dbReference type="SAM" id="MobiDB-lite"/>
    </source>
</evidence>
<evidence type="ECO:0000256" key="1">
    <source>
        <dbReference type="ARBA" id="ARBA00005045"/>
    </source>
</evidence>
<evidence type="ECO:0000256" key="8">
    <source>
        <dbReference type="SAM" id="Coils"/>
    </source>
</evidence>
<dbReference type="InterPro" id="IPR042103">
    <property type="entry name" value="SerRS_1_N_sf"/>
</dbReference>
<dbReference type="InterPro" id="IPR045864">
    <property type="entry name" value="aa-tRNA-synth_II/BPL/LPL"/>
</dbReference>
<dbReference type="Pfam" id="PF02403">
    <property type="entry name" value="Seryl_tRNA_N"/>
    <property type="match status" value="1"/>
</dbReference>
<protein>
    <recommendedName>
        <fullName evidence="5">Seryl-tRNA(Ser/Sec) synthetase</fullName>
    </recommendedName>
</protein>
<dbReference type="Gene3D" id="3.30.930.10">
    <property type="entry name" value="Bira Bifunctional Protein, Domain 2"/>
    <property type="match status" value="1"/>
</dbReference>
<keyword evidence="12" id="KW-1185">Reference proteome</keyword>
<accession>A0A133VCL5</accession>
<feature type="non-terminal residue" evidence="11">
    <location>
        <position position="162"/>
    </location>
</feature>
<evidence type="ECO:0000256" key="6">
    <source>
        <dbReference type="ARBA" id="ARBA00047929"/>
    </source>
</evidence>
<proteinExistence type="inferred from homology"/>
<sequence length="162" mass="18854">MLGIELIREDPEKIRKDLQKRGDKEKLAWVDELREKDEEWRKLKQETDRLKHERNVLTREIAEKKGEGRDVDGEIQKSKDLLEEIESEEEKKEDLRKEIDEKLMKLPNILHPSVPQGESDEDNEELYTVGEPETPGYSLRPHGQVLEELGVGDFDRAAKVAG</sequence>
<evidence type="ECO:0000313" key="11">
    <source>
        <dbReference type="EMBL" id="KXB04171.1"/>
    </source>
</evidence>
<dbReference type="InterPro" id="IPR010978">
    <property type="entry name" value="tRNA-bd_arm"/>
</dbReference>
<evidence type="ECO:0000256" key="7">
    <source>
        <dbReference type="ARBA" id="ARBA00048823"/>
    </source>
</evidence>
<keyword evidence="3" id="KW-0963">Cytoplasm</keyword>
<evidence type="ECO:0000256" key="4">
    <source>
        <dbReference type="ARBA" id="ARBA00022917"/>
    </source>
</evidence>
<feature type="region of interest" description="Disordered" evidence="9">
    <location>
        <begin position="109"/>
        <end position="142"/>
    </location>
</feature>
<evidence type="ECO:0000256" key="5">
    <source>
        <dbReference type="ARBA" id="ARBA00033352"/>
    </source>
</evidence>
<dbReference type="Proteomes" id="UP000070405">
    <property type="component" value="Unassembled WGS sequence"/>
</dbReference>